<comment type="caution">
    <text evidence="2">The sequence shown here is derived from an EMBL/GenBank/DDBJ whole genome shotgun (WGS) entry which is preliminary data.</text>
</comment>
<evidence type="ECO:0000256" key="1">
    <source>
        <dbReference type="ARBA" id="ARBA00022723"/>
    </source>
</evidence>
<accession>A0A506VAH1</accession>
<dbReference type="EMBL" id="VHQI01000005">
    <property type="protein sequence ID" value="TPW42496.1"/>
    <property type="molecule type" value="Genomic_DNA"/>
</dbReference>
<dbReference type="InterPro" id="IPR036412">
    <property type="entry name" value="HAD-like_sf"/>
</dbReference>
<dbReference type="RefSeq" id="WP_141176164.1">
    <property type="nucleotide sequence ID" value="NZ_JBHUFX010000008.1"/>
</dbReference>
<dbReference type="NCBIfam" id="TIGR01686">
    <property type="entry name" value="FkbH"/>
    <property type="match status" value="1"/>
</dbReference>
<protein>
    <submittedName>
        <fullName evidence="2">HAD-IIIC family phosphatase</fullName>
    </submittedName>
</protein>
<gene>
    <name evidence="2" type="ORF">FKM52_10760</name>
</gene>
<dbReference type="Proteomes" id="UP000319523">
    <property type="component" value="Unassembled WGS sequence"/>
</dbReference>
<dbReference type="OrthoDB" id="323926at2"/>
<dbReference type="InterPro" id="IPR010033">
    <property type="entry name" value="HAD_SF_ppase_IIIC"/>
</dbReference>
<organism evidence="2 3">
    <name type="scientific">Mixta tenebrionis</name>
    <dbReference type="NCBI Taxonomy" id="2562439"/>
    <lineage>
        <taxon>Bacteria</taxon>
        <taxon>Pseudomonadati</taxon>
        <taxon>Pseudomonadota</taxon>
        <taxon>Gammaproteobacteria</taxon>
        <taxon>Enterobacterales</taxon>
        <taxon>Erwiniaceae</taxon>
        <taxon>Mixta</taxon>
    </lineage>
</organism>
<evidence type="ECO:0000313" key="3">
    <source>
        <dbReference type="Proteomes" id="UP000319523"/>
    </source>
</evidence>
<keyword evidence="1" id="KW-0479">Metal-binding</keyword>
<sequence>MNHMFDLQDFIFESNPGRQQLINYTARSNSEAYKIYVYRNHSFEMIEKTISAFLDYANLTIDFDYSDYDDSLTFFDLDLGSDLLIIWLDLSRYQSDFEVFIKERLAFLKSIYKKDILFCFYGGSISLCDPQITLYDISKWANVLGEKYQDLRLEKFSGTKMSMDLITTVSKDLGLNYLPSLLKPSIKCIVLDLDNTLYRGVLGEDGINNIELTKAHALLQERLAELAKSGFFICIASKNDQRDVNKLLSERKDFLINDTNITICKASWEPKAQAICDIAEKLNIGINSILFIDDNIGELISVQQAHPEIRTILAKENAEITLEILNNYPGLFKKGRTNEDSLRSLDSKANQVRQRIIDNTSKEDFIKQMNIELDFLVNPVNEIYRISELSNKTNQFIFNYRRYTTAEIEEIMNNNVIVAVSVKDKLSESGIVGVVILKNDLQNDWIDLDECFVSCRALGRGIDDIIVLGAISVGLKKLGKIKLHSKIAVGDRNLPAIQFFEKHLSQFKSPSVFHYLIPSEIVKTSIKE</sequence>
<reference evidence="2 3" key="1">
    <citation type="submission" date="2019-06" db="EMBL/GenBank/DDBJ databases">
        <authorList>
            <person name="Yang Y."/>
        </authorList>
    </citation>
    <scope>NUCLEOTIDE SEQUENCE [LARGE SCALE GENOMIC DNA]</scope>
    <source>
        <strain evidence="2 3">BIT-26</strain>
    </source>
</reference>
<dbReference type="AlphaFoldDB" id="A0A506VAH1"/>
<dbReference type="InterPro" id="IPR023214">
    <property type="entry name" value="HAD_sf"/>
</dbReference>
<keyword evidence="3" id="KW-1185">Reference proteome</keyword>
<proteinExistence type="predicted"/>
<dbReference type="InterPro" id="IPR010037">
    <property type="entry name" value="FkbH_domain"/>
</dbReference>
<dbReference type="Gene3D" id="3.40.50.1000">
    <property type="entry name" value="HAD superfamily/HAD-like"/>
    <property type="match status" value="1"/>
</dbReference>
<dbReference type="GO" id="GO:0046872">
    <property type="term" value="F:metal ion binding"/>
    <property type="evidence" value="ECO:0007669"/>
    <property type="project" value="UniProtKB-KW"/>
</dbReference>
<name>A0A506VAH1_9GAMM</name>
<dbReference type="SUPFAM" id="SSF56784">
    <property type="entry name" value="HAD-like"/>
    <property type="match status" value="1"/>
</dbReference>
<evidence type="ECO:0000313" key="2">
    <source>
        <dbReference type="EMBL" id="TPW42496.1"/>
    </source>
</evidence>
<dbReference type="NCBIfam" id="TIGR01681">
    <property type="entry name" value="HAD-SF-IIIC"/>
    <property type="match status" value="1"/>
</dbReference>